<gene>
    <name evidence="1" type="ORF">MG293_003376</name>
</gene>
<evidence type="ECO:0000313" key="2">
    <source>
        <dbReference type="Proteomes" id="UP001214576"/>
    </source>
</evidence>
<dbReference type="EMBL" id="JAKZEL010000002">
    <property type="protein sequence ID" value="KAI4546821.1"/>
    <property type="molecule type" value="Genomic_DNA"/>
</dbReference>
<dbReference type="AlphaFoldDB" id="A0AAD4YHC3"/>
<name>A0AAD4YHC3_OVIAM</name>
<evidence type="ECO:0000313" key="1">
    <source>
        <dbReference type="EMBL" id="KAI4546821.1"/>
    </source>
</evidence>
<protein>
    <submittedName>
        <fullName evidence="1">Uncharacterized protein</fullName>
    </submittedName>
</protein>
<proteinExistence type="predicted"/>
<reference evidence="1" key="1">
    <citation type="submission" date="2022-03" db="EMBL/GenBank/DDBJ databases">
        <title>Genomic analyses of argali, domestic sheep and their hybrids provide insights into chromosomal evolution, heterosis and genetic basis of agronomic traits.</title>
        <authorList>
            <person name="Li M."/>
        </authorList>
    </citation>
    <scope>NUCLEOTIDE SEQUENCE</scope>
    <source>
        <strain evidence="1">CAU-MHL-2022a</strain>
        <tissue evidence="1">Skin</tissue>
    </source>
</reference>
<organism evidence="1 2">
    <name type="scientific">Ovis ammon polii</name>
    <dbReference type="NCBI Taxonomy" id="230172"/>
    <lineage>
        <taxon>Eukaryota</taxon>
        <taxon>Metazoa</taxon>
        <taxon>Chordata</taxon>
        <taxon>Craniata</taxon>
        <taxon>Vertebrata</taxon>
        <taxon>Euteleostomi</taxon>
        <taxon>Mammalia</taxon>
        <taxon>Eutheria</taxon>
        <taxon>Laurasiatheria</taxon>
        <taxon>Artiodactyla</taxon>
        <taxon>Ruminantia</taxon>
        <taxon>Pecora</taxon>
        <taxon>Bovidae</taxon>
        <taxon>Caprinae</taxon>
        <taxon>Ovis</taxon>
    </lineage>
</organism>
<accession>A0AAD4YHC3</accession>
<keyword evidence="2" id="KW-1185">Reference proteome</keyword>
<comment type="caution">
    <text evidence="1">The sequence shown here is derived from an EMBL/GenBank/DDBJ whole genome shotgun (WGS) entry which is preliminary data.</text>
</comment>
<dbReference type="Proteomes" id="UP001214576">
    <property type="component" value="Unassembled WGS sequence"/>
</dbReference>
<sequence>MSRPPDVRMCRVTPVCSWKTVQSQKCCDFVLRKFTEFFDLTGTDADLGLRQQLSSWDTAQAHNQVTLDQCPIFGIRKILSTTLGWCGELKVYDLLITEPGIQPCQGTNPVSSSPTWDPGTGQGQGGQFWGPLDADLASAQSHHLLIESEVKTFSVVSMKH</sequence>